<evidence type="ECO:0000313" key="1">
    <source>
        <dbReference type="EMBL" id="OCT85780.1"/>
    </source>
</evidence>
<accession>A0A974D6Z6</accession>
<dbReference type="EMBL" id="CM004472">
    <property type="protein sequence ID" value="OCT85780.1"/>
    <property type="molecule type" value="Genomic_DNA"/>
</dbReference>
<dbReference type="AlphaFoldDB" id="A0A974D6Z6"/>
<evidence type="ECO:0000313" key="2">
    <source>
        <dbReference type="Proteomes" id="UP000694892"/>
    </source>
</evidence>
<sequence>MHTNVSPLCFRGCGIISDYKHAWWSCPIVANFWQTIVKMASLILKVSLKCCPQYTLLNYPYPRLSKEANYLLLQLWAAARWVIALNWISPTLSITQYVT</sequence>
<reference evidence="2" key="1">
    <citation type="journal article" date="2016" name="Nature">
        <title>Genome evolution in the allotetraploid frog Xenopus laevis.</title>
        <authorList>
            <person name="Session A.M."/>
            <person name="Uno Y."/>
            <person name="Kwon T."/>
            <person name="Chapman J.A."/>
            <person name="Toyoda A."/>
            <person name="Takahashi S."/>
            <person name="Fukui A."/>
            <person name="Hikosaka A."/>
            <person name="Suzuki A."/>
            <person name="Kondo M."/>
            <person name="van Heeringen S.J."/>
            <person name="Quigley I."/>
            <person name="Heinz S."/>
            <person name="Ogino H."/>
            <person name="Ochi H."/>
            <person name="Hellsten U."/>
            <person name="Lyons J.B."/>
            <person name="Simakov O."/>
            <person name="Putnam N."/>
            <person name="Stites J."/>
            <person name="Kuroki Y."/>
            <person name="Tanaka T."/>
            <person name="Michiue T."/>
            <person name="Watanabe M."/>
            <person name="Bogdanovic O."/>
            <person name="Lister R."/>
            <person name="Georgiou G."/>
            <person name="Paranjpe S.S."/>
            <person name="van Kruijsbergen I."/>
            <person name="Shu S."/>
            <person name="Carlson J."/>
            <person name="Kinoshita T."/>
            <person name="Ohta Y."/>
            <person name="Mawaribuchi S."/>
            <person name="Jenkins J."/>
            <person name="Grimwood J."/>
            <person name="Schmutz J."/>
            <person name="Mitros T."/>
            <person name="Mozaffari S.V."/>
            <person name="Suzuki Y."/>
            <person name="Haramoto Y."/>
            <person name="Yamamoto T.S."/>
            <person name="Takagi C."/>
            <person name="Heald R."/>
            <person name="Miller K."/>
            <person name="Haudenschild C."/>
            <person name="Kitzman J."/>
            <person name="Nakayama T."/>
            <person name="Izutsu Y."/>
            <person name="Robert J."/>
            <person name="Fortriede J."/>
            <person name="Burns K."/>
            <person name="Lotay V."/>
            <person name="Karimi K."/>
            <person name="Yasuoka Y."/>
            <person name="Dichmann D.S."/>
            <person name="Flajnik M.F."/>
            <person name="Houston D.W."/>
            <person name="Shendure J."/>
            <person name="DuPasquier L."/>
            <person name="Vize P.D."/>
            <person name="Zorn A.M."/>
            <person name="Ito M."/>
            <person name="Marcotte E.M."/>
            <person name="Wallingford J.B."/>
            <person name="Ito Y."/>
            <person name="Asashima M."/>
            <person name="Ueno N."/>
            <person name="Matsuda Y."/>
            <person name="Veenstra G.J."/>
            <person name="Fujiyama A."/>
            <person name="Harland R.M."/>
            <person name="Taira M."/>
            <person name="Rokhsar D.S."/>
        </authorList>
    </citation>
    <scope>NUCLEOTIDE SEQUENCE [LARGE SCALE GENOMIC DNA]</scope>
    <source>
        <strain evidence="2">J</strain>
    </source>
</reference>
<dbReference type="Proteomes" id="UP000694892">
    <property type="component" value="Chromosome 4L"/>
</dbReference>
<gene>
    <name evidence="1" type="ORF">XELAEV_18023951mg</name>
</gene>
<protein>
    <submittedName>
        <fullName evidence="1">Uncharacterized protein</fullName>
    </submittedName>
</protein>
<organism evidence="1 2">
    <name type="scientific">Xenopus laevis</name>
    <name type="common">African clawed frog</name>
    <dbReference type="NCBI Taxonomy" id="8355"/>
    <lineage>
        <taxon>Eukaryota</taxon>
        <taxon>Metazoa</taxon>
        <taxon>Chordata</taxon>
        <taxon>Craniata</taxon>
        <taxon>Vertebrata</taxon>
        <taxon>Euteleostomi</taxon>
        <taxon>Amphibia</taxon>
        <taxon>Batrachia</taxon>
        <taxon>Anura</taxon>
        <taxon>Pipoidea</taxon>
        <taxon>Pipidae</taxon>
        <taxon>Xenopodinae</taxon>
        <taxon>Xenopus</taxon>
        <taxon>Xenopus</taxon>
    </lineage>
</organism>
<proteinExistence type="predicted"/>
<name>A0A974D6Z6_XENLA</name>